<dbReference type="Proteomes" id="UP000077824">
    <property type="component" value="Chromosome"/>
</dbReference>
<proteinExistence type="predicted"/>
<name>A0A172XYB5_9FLAO</name>
<evidence type="ECO:0000313" key="1">
    <source>
        <dbReference type="EMBL" id="ANF52009.1"/>
    </source>
</evidence>
<dbReference type="AlphaFoldDB" id="A0A172XYB5"/>
<dbReference type="OrthoDB" id="1255483at2"/>
<evidence type="ECO:0000313" key="2">
    <source>
        <dbReference type="Proteomes" id="UP000077824"/>
    </source>
</evidence>
<dbReference type="KEGG" id="chh:A0O34_16475"/>
<sequence length="133" mass="15288">MTKIKITAKIEKNGESFLFYVNIFNISEETLKLNLSNNTGGLARETIHLYDKNKNRLNKGVSYMTPINNVTSLTSIETGKSTQVILKTKLEEIENDLFLEFKGANFNVKKDETYYFQIEYLGTKSDMIPFNID</sequence>
<accession>A0A172XYB5</accession>
<organism evidence="1 2">
    <name type="scientific">Chryseobacterium glaciei</name>
    <dbReference type="NCBI Taxonomy" id="1685010"/>
    <lineage>
        <taxon>Bacteria</taxon>
        <taxon>Pseudomonadati</taxon>
        <taxon>Bacteroidota</taxon>
        <taxon>Flavobacteriia</taxon>
        <taxon>Flavobacteriales</taxon>
        <taxon>Weeksellaceae</taxon>
        <taxon>Chryseobacterium group</taxon>
        <taxon>Chryseobacterium</taxon>
    </lineage>
</organism>
<dbReference type="STRING" id="1685010.A0O34_16475"/>
<reference evidence="1 2" key="1">
    <citation type="submission" date="2016-04" db="EMBL/GenBank/DDBJ databases">
        <title>Complete Genome Sequence of Chryseobacterium sp. IHBB 10212.</title>
        <authorList>
            <person name="Pal M."/>
            <person name="Swarnkar M.K."/>
            <person name="Kaushal K."/>
            <person name="Chhibber S."/>
            <person name="Singh A.K."/>
            <person name="Gulati A."/>
        </authorList>
    </citation>
    <scope>NUCLEOTIDE SEQUENCE [LARGE SCALE GENOMIC DNA]</scope>
    <source>
        <strain evidence="1 2">IHBB 10212</strain>
    </source>
</reference>
<dbReference type="EMBL" id="CP015199">
    <property type="protein sequence ID" value="ANF52009.1"/>
    <property type="molecule type" value="Genomic_DNA"/>
</dbReference>
<keyword evidence="2" id="KW-1185">Reference proteome</keyword>
<protein>
    <submittedName>
        <fullName evidence="1">Uncharacterized protein</fullName>
    </submittedName>
</protein>
<gene>
    <name evidence="1" type="ORF">A0O34_16475</name>
</gene>
<dbReference type="RefSeq" id="WP_066757007.1">
    <property type="nucleotide sequence ID" value="NZ_CP015199.1"/>
</dbReference>